<evidence type="ECO:0000256" key="5">
    <source>
        <dbReference type="ARBA" id="ARBA00023002"/>
    </source>
</evidence>
<dbReference type="NCBIfam" id="NF001221">
    <property type="entry name" value="PRK00197.1"/>
    <property type="match status" value="1"/>
</dbReference>
<dbReference type="InterPro" id="IPR012134">
    <property type="entry name" value="Glu-5-SA_DH"/>
</dbReference>
<dbReference type="NCBIfam" id="TIGR00407">
    <property type="entry name" value="proA"/>
    <property type="match status" value="1"/>
</dbReference>
<keyword evidence="3 7" id="KW-0641">Proline biosynthesis</keyword>
<dbReference type="GO" id="GO:0050661">
    <property type="term" value="F:NADP binding"/>
    <property type="evidence" value="ECO:0007669"/>
    <property type="project" value="InterPro"/>
</dbReference>
<dbReference type="InterPro" id="IPR016161">
    <property type="entry name" value="Ald_DH/histidinol_DH"/>
</dbReference>
<dbReference type="SUPFAM" id="SSF53720">
    <property type="entry name" value="ALDH-like"/>
    <property type="match status" value="1"/>
</dbReference>
<evidence type="ECO:0000256" key="2">
    <source>
        <dbReference type="ARBA" id="ARBA00022605"/>
    </source>
</evidence>
<dbReference type="InterPro" id="IPR016162">
    <property type="entry name" value="Ald_DH_N"/>
</dbReference>
<evidence type="ECO:0000313" key="10">
    <source>
        <dbReference type="Proteomes" id="UP000054735"/>
    </source>
</evidence>
<evidence type="ECO:0000313" key="11">
    <source>
        <dbReference type="Proteomes" id="UP000255066"/>
    </source>
</evidence>
<protein>
    <recommendedName>
        <fullName evidence="7">Gamma-glutamyl phosphate reductase</fullName>
        <shortName evidence="7">GPR</shortName>
        <ecNumber evidence="7">1.2.1.41</ecNumber>
    </recommendedName>
    <alternativeName>
        <fullName evidence="7">Glutamate-5-semialdehyde dehydrogenase</fullName>
    </alternativeName>
    <alternativeName>
        <fullName evidence="7">Glutamyl-gamma-semialdehyde dehydrogenase</fullName>
        <shortName evidence="7">GSA dehydrogenase</shortName>
    </alternativeName>
</protein>
<dbReference type="OrthoDB" id="9809970at2"/>
<reference evidence="8 10" key="1">
    <citation type="submission" date="2015-11" db="EMBL/GenBank/DDBJ databases">
        <title>Genomic analysis of 38 Legionella species identifies large and diverse effector repertoires.</title>
        <authorList>
            <person name="Burstein D."/>
            <person name="Amaro F."/>
            <person name="Zusman T."/>
            <person name="Lifshitz Z."/>
            <person name="Cohen O."/>
            <person name="Gilbert J.A."/>
            <person name="Pupko T."/>
            <person name="Shuman H.A."/>
            <person name="Segal G."/>
        </authorList>
    </citation>
    <scope>NUCLEOTIDE SEQUENCE [LARGE SCALE GENOMIC DNA]</scope>
    <source>
        <strain evidence="8 10">CDC#1407-AL-14</strain>
    </source>
</reference>
<dbReference type="AlphaFoldDB" id="A0A378ICD4"/>
<dbReference type="InterPro" id="IPR020593">
    <property type="entry name" value="G-glutamylP_reductase_CS"/>
</dbReference>
<dbReference type="HAMAP" id="MF_00412">
    <property type="entry name" value="ProA"/>
    <property type="match status" value="1"/>
</dbReference>
<dbReference type="PANTHER" id="PTHR11063">
    <property type="entry name" value="GLUTAMATE SEMIALDEHYDE DEHYDROGENASE"/>
    <property type="match status" value="1"/>
</dbReference>
<keyword evidence="4 7" id="KW-0521">NADP</keyword>
<dbReference type="EMBL" id="LNXT01000052">
    <property type="protein sequence ID" value="KTC66739.1"/>
    <property type="molecule type" value="Genomic_DNA"/>
</dbReference>
<dbReference type="Gene3D" id="3.40.309.10">
    <property type="entry name" value="Aldehyde Dehydrogenase, Chain A, domain 2"/>
    <property type="match status" value="1"/>
</dbReference>
<dbReference type="GO" id="GO:0005737">
    <property type="term" value="C:cytoplasm"/>
    <property type="evidence" value="ECO:0007669"/>
    <property type="project" value="UniProtKB-SubCell"/>
</dbReference>
<gene>
    <name evidence="7 9" type="primary">proA</name>
    <name evidence="8" type="synonym">proA_2</name>
    <name evidence="8" type="ORF">Lbir_3041</name>
    <name evidence="9" type="ORF">NCTC12437_02692</name>
</gene>
<evidence type="ECO:0000256" key="3">
    <source>
        <dbReference type="ARBA" id="ARBA00022650"/>
    </source>
</evidence>
<keyword evidence="5 7" id="KW-0560">Oxidoreductase</keyword>
<dbReference type="RefSeq" id="WP_058525035.1">
    <property type="nucleotide sequence ID" value="NZ_CAAAHV010000038.1"/>
</dbReference>
<keyword evidence="2 7" id="KW-0028">Amino-acid biosynthesis</keyword>
<dbReference type="GO" id="GO:0055129">
    <property type="term" value="P:L-proline biosynthetic process"/>
    <property type="evidence" value="ECO:0007669"/>
    <property type="project" value="UniProtKB-UniRule"/>
</dbReference>
<name>A0A378ICD4_9GAMM</name>
<comment type="pathway">
    <text evidence="1 7">Amino-acid biosynthesis; L-proline biosynthesis; L-glutamate 5-semialdehyde from L-glutamate: step 2/2.</text>
</comment>
<dbReference type="Gene3D" id="3.40.605.10">
    <property type="entry name" value="Aldehyde Dehydrogenase, Chain A, domain 1"/>
    <property type="match status" value="1"/>
</dbReference>
<dbReference type="InterPro" id="IPR000965">
    <property type="entry name" value="GPR_dom"/>
</dbReference>
<evidence type="ECO:0000313" key="9">
    <source>
        <dbReference type="EMBL" id="STX32888.1"/>
    </source>
</evidence>
<dbReference type="GO" id="GO:0004350">
    <property type="term" value="F:glutamate-5-semialdehyde dehydrogenase activity"/>
    <property type="evidence" value="ECO:0007669"/>
    <property type="project" value="UniProtKB-UniRule"/>
</dbReference>
<evidence type="ECO:0000256" key="4">
    <source>
        <dbReference type="ARBA" id="ARBA00022857"/>
    </source>
</evidence>
<dbReference type="PIRSF" id="PIRSF000151">
    <property type="entry name" value="GPR"/>
    <property type="match status" value="1"/>
</dbReference>
<dbReference type="CDD" id="cd07079">
    <property type="entry name" value="ALDH_F18-19_ProA-GPR"/>
    <property type="match status" value="1"/>
</dbReference>
<dbReference type="STRING" id="28083.Lbir_3041"/>
<evidence type="ECO:0000256" key="7">
    <source>
        <dbReference type="HAMAP-Rule" id="MF_00412"/>
    </source>
</evidence>
<dbReference type="InterPro" id="IPR016163">
    <property type="entry name" value="Ald_DH_C"/>
</dbReference>
<accession>A0A378ICD4</accession>
<proteinExistence type="inferred from homology"/>
<dbReference type="PROSITE" id="PS01223">
    <property type="entry name" value="PROA"/>
    <property type="match status" value="1"/>
</dbReference>
<comment type="subcellular location">
    <subcellularLocation>
        <location evidence="7">Cytoplasm</location>
    </subcellularLocation>
</comment>
<comment type="similarity">
    <text evidence="7">Belongs to the gamma-glutamyl phosphate reductase family.</text>
</comment>
<comment type="catalytic activity">
    <reaction evidence="6 7">
        <text>L-glutamate 5-semialdehyde + phosphate + NADP(+) = L-glutamyl 5-phosphate + NADPH + H(+)</text>
        <dbReference type="Rhea" id="RHEA:19541"/>
        <dbReference type="ChEBI" id="CHEBI:15378"/>
        <dbReference type="ChEBI" id="CHEBI:43474"/>
        <dbReference type="ChEBI" id="CHEBI:57783"/>
        <dbReference type="ChEBI" id="CHEBI:58066"/>
        <dbReference type="ChEBI" id="CHEBI:58274"/>
        <dbReference type="ChEBI" id="CHEBI:58349"/>
        <dbReference type="EC" id="1.2.1.41"/>
    </reaction>
</comment>
<dbReference type="Proteomes" id="UP000054735">
    <property type="component" value="Unassembled WGS sequence"/>
</dbReference>
<dbReference type="EMBL" id="UGNW01000001">
    <property type="protein sequence ID" value="STX32888.1"/>
    <property type="molecule type" value="Genomic_DNA"/>
</dbReference>
<dbReference type="EC" id="1.2.1.41" evidence="7"/>
<comment type="function">
    <text evidence="7">Catalyzes the NADPH-dependent reduction of L-glutamate 5-phosphate into L-glutamate 5-semialdehyde and phosphate. The product spontaneously undergoes cyclization to form 1-pyrroline-5-carboxylate.</text>
</comment>
<evidence type="ECO:0000313" key="8">
    <source>
        <dbReference type="EMBL" id="KTC66739.1"/>
    </source>
</evidence>
<dbReference type="UniPathway" id="UPA00098">
    <property type="reaction ID" value="UER00360"/>
</dbReference>
<organism evidence="9 11">
    <name type="scientific">Legionella birminghamensis</name>
    <dbReference type="NCBI Taxonomy" id="28083"/>
    <lineage>
        <taxon>Bacteria</taxon>
        <taxon>Pseudomonadati</taxon>
        <taxon>Pseudomonadota</taxon>
        <taxon>Gammaproteobacteria</taxon>
        <taxon>Legionellales</taxon>
        <taxon>Legionellaceae</taxon>
        <taxon>Legionella</taxon>
    </lineage>
</organism>
<evidence type="ECO:0000256" key="6">
    <source>
        <dbReference type="ARBA" id="ARBA00049024"/>
    </source>
</evidence>
<keyword evidence="10" id="KW-1185">Reference proteome</keyword>
<dbReference type="Proteomes" id="UP000255066">
    <property type="component" value="Unassembled WGS sequence"/>
</dbReference>
<sequence length="418" mass="46126">MIKDIISELKKVRHASRELSTLSEDNTSQILRALAGNLRASIPEILSENKKDLRQMPEADPRFDRLLLTEARIHSLADDVVSVADFPSPLHQILEEKQRPNGLKIQKVSVPLGVVAVIYEARPNVTIDVFSLCFKTGNACVLKGGKEAEHSNRILVSVIHRTLKDYALNPDMVYLFPNAREILPALLSASGYIDVCIPRGSQNLIDFVREHARIPVIETGAGIVHTYFDKSGSLEKGVPVIFNAKTRRVSVCNALDTLVIHADRLADLPLLVAPMIEKHVEIFADEPSFAILKAFYPDSLLRSASEENFGQEFLDYKMSVKTVKSVNEAVEHISQYSSGHSEAIIAEDPDSIHYFLQTVDAAALYVNASTAFTDGGQFGLGAEIGISTQKLHARGPMGLQALTSYKWLLWGSGQTRNL</sequence>
<keyword evidence="7" id="KW-0963">Cytoplasm</keyword>
<dbReference type="PANTHER" id="PTHR11063:SF8">
    <property type="entry name" value="DELTA-1-PYRROLINE-5-CARBOXYLATE SYNTHASE"/>
    <property type="match status" value="1"/>
</dbReference>
<reference evidence="9 11" key="2">
    <citation type="submission" date="2018-06" db="EMBL/GenBank/DDBJ databases">
        <authorList>
            <consortium name="Pathogen Informatics"/>
            <person name="Doyle S."/>
        </authorList>
    </citation>
    <scope>NUCLEOTIDE SEQUENCE [LARGE SCALE GENOMIC DNA]</scope>
    <source>
        <strain evidence="9 11">NCTC12437</strain>
    </source>
</reference>
<evidence type="ECO:0000256" key="1">
    <source>
        <dbReference type="ARBA" id="ARBA00004985"/>
    </source>
</evidence>